<evidence type="ECO:0000313" key="5">
    <source>
        <dbReference type="EMBL" id="AWB94809.1"/>
    </source>
</evidence>
<reference evidence="5 6" key="1">
    <citation type="submission" date="2018-04" db="EMBL/GenBank/DDBJ databases">
        <authorList>
            <person name="Li J."/>
        </authorList>
    </citation>
    <scope>NUCLEOTIDE SEQUENCE [LARGE SCALE GENOMIC DNA]</scope>
    <source>
        <strain evidence="6">30A</strain>
    </source>
</reference>
<protein>
    <submittedName>
        <fullName evidence="5">FAD-binding monooxygenase</fullName>
    </submittedName>
</protein>
<keyword evidence="5" id="KW-0560">Oxidoreductase</keyword>
<dbReference type="RefSeq" id="WP_108594630.1">
    <property type="nucleotide sequence ID" value="NZ_CP028913.1"/>
</dbReference>
<evidence type="ECO:0000256" key="2">
    <source>
        <dbReference type="ARBA" id="ARBA00022630"/>
    </source>
</evidence>
<dbReference type="KEGG" id="agm:DCE93_03335"/>
<proteinExistence type="predicted"/>
<evidence type="ECO:0000256" key="3">
    <source>
        <dbReference type="ARBA" id="ARBA00022827"/>
    </source>
</evidence>
<dbReference type="PRINTS" id="PR00420">
    <property type="entry name" value="RNGMNOXGNASE"/>
</dbReference>
<dbReference type="Proteomes" id="UP000244729">
    <property type="component" value="Chromosome"/>
</dbReference>
<organism evidence="5 6">
    <name type="scientific">Agromyces badenianii</name>
    <dbReference type="NCBI Taxonomy" id="2080742"/>
    <lineage>
        <taxon>Bacteria</taxon>
        <taxon>Bacillati</taxon>
        <taxon>Actinomycetota</taxon>
        <taxon>Actinomycetes</taxon>
        <taxon>Micrococcales</taxon>
        <taxon>Microbacteriaceae</taxon>
        <taxon>Agromyces</taxon>
    </lineage>
</organism>
<keyword evidence="2" id="KW-0285">Flavoprotein</keyword>
<evidence type="ECO:0000256" key="1">
    <source>
        <dbReference type="ARBA" id="ARBA00001974"/>
    </source>
</evidence>
<dbReference type="Gene3D" id="3.40.30.120">
    <property type="match status" value="1"/>
</dbReference>
<dbReference type="GO" id="GO:0016709">
    <property type="term" value="F:oxidoreductase activity, acting on paired donors, with incorporation or reduction of molecular oxygen, NAD(P)H as one donor, and incorporation of one atom of oxygen"/>
    <property type="evidence" value="ECO:0007669"/>
    <property type="project" value="UniProtKB-ARBA"/>
</dbReference>
<dbReference type="InterPro" id="IPR002938">
    <property type="entry name" value="FAD-bd"/>
</dbReference>
<dbReference type="Pfam" id="PF01494">
    <property type="entry name" value="FAD_binding_3"/>
    <property type="match status" value="1"/>
</dbReference>
<accession>A0A2S0WTZ8</accession>
<dbReference type="InterPro" id="IPR036188">
    <property type="entry name" value="FAD/NAD-bd_sf"/>
</dbReference>
<dbReference type="Gene3D" id="3.30.70.2450">
    <property type="match status" value="1"/>
</dbReference>
<dbReference type="SUPFAM" id="SSF51905">
    <property type="entry name" value="FAD/NAD(P)-binding domain"/>
    <property type="match status" value="1"/>
</dbReference>
<dbReference type="InterPro" id="IPR050641">
    <property type="entry name" value="RIFMO-like"/>
</dbReference>
<dbReference type="AlphaFoldDB" id="A0A2S0WTZ8"/>
<dbReference type="GO" id="GO:0071949">
    <property type="term" value="F:FAD binding"/>
    <property type="evidence" value="ECO:0007669"/>
    <property type="project" value="InterPro"/>
</dbReference>
<evidence type="ECO:0000259" key="4">
    <source>
        <dbReference type="Pfam" id="PF01494"/>
    </source>
</evidence>
<comment type="cofactor">
    <cofactor evidence="1">
        <name>FAD</name>
        <dbReference type="ChEBI" id="CHEBI:57692"/>
    </cofactor>
</comment>
<dbReference type="PANTHER" id="PTHR43004:SF19">
    <property type="entry name" value="BINDING MONOOXYGENASE, PUTATIVE (JCVI)-RELATED"/>
    <property type="match status" value="1"/>
</dbReference>
<sequence>MPTHASADSSPLDDAPTAQPVVIVGAGPVGLITALGLISHGIPVVVLEDDAELSRQTKAGTVLTRTLEVLHRYDALTPVLRESMRIDEIGDIERSTGDARFSVRTDTLAADTRFPFVINIPQNALEEQLYGELRSRVPDAVRLRHRVVGFDQHADSVTLQIESPGGTYEMEARYVLACDGGRSTIRSLLGIPVEGKTLEVRYMLVDLKVDLDVDNPRDYPYLAYFSDPQEWMILVRQPHCWRFLFPLPQDETEPTLEELREKALHFIGDVDKVDVVGTNIYSVHLRMAQRWREDRVFLMGDAAHLITPMWALGLNTGVLDASNMAWRLAWVLRGWADPGLLDAYEREQSIVASSGSAQMAELARAAMEGSDDGVRTRADWGHAMTRTLLGVRLDVNGTGEWSMSPDSEEPSPIRVGDRIPDGTVFGPEGGHVYVHDLAADSFVALTFTDARRRPTLPAPTTPGLKHWIVSRWDAPHDSGLRGRSLFDPGDAYRDRLGVSNDTVVLVRPDGHVAAILPRDSSVERVYRSIVRPGSLRGDDDSGNGTEEE</sequence>
<evidence type="ECO:0000313" key="6">
    <source>
        <dbReference type="Proteomes" id="UP000244729"/>
    </source>
</evidence>
<dbReference type="OrthoDB" id="4246007at2"/>
<name>A0A2S0WTZ8_9MICO</name>
<dbReference type="PANTHER" id="PTHR43004">
    <property type="entry name" value="TRK SYSTEM POTASSIUM UPTAKE PROTEIN"/>
    <property type="match status" value="1"/>
</dbReference>
<keyword evidence="6" id="KW-1185">Reference proteome</keyword>
<gene>
    <name evidence="5" type="ORF">DCE93_03335</name>
</gene>
<keyword evidence="5" id="KW-0503">Monooxygenase</keyword>
<keyword evidence="3" id="KW-0274">FAD</keyword>
<dbReference type="EMBL" id="CP028913">
    <property type="protein sequence ID" value="AWB94809.1"/>
    <property type="molecule type" value="Genomic_DNA"/>
</dbReference>
<feature type="domain" description="FAD-binding" evidence="4">
    <location>
        <begin position="20"/>
        <end position="352"/>
    </location>
</feature>
<dbReference type="Gene3D" id="3.50.50.60">
    <property type="entry name" value="FAD/NAD(P)-binding domain"/>
    <property type="match status" value="1"/>
</dbReference>